<sequence>MSFRDSCESFTAALAFLDVALSEFSDTSQSQGSPPALPTLTDGEWNPNLVLDNIGDFSGDAVDTLASDYTSLVTLPDQIQLEASNFDFETIGFESTSRNSKKQKRTSRNEKKLLNYNPNKARNGRRFEIIHLRKEARELELMFQQLKSMQEREDLRLGRTSNAKNRVKKVPAVWEEICKRQLERRLKVERENVLLRKKCEKGRQVARSIERMVRKRLAQQDAACSDLNRPTRRVGIPPTFSSRMTSKIFEELLAGVEASYNEVDSVFEDNSSTFPNRRTRAPLGRDSVKDMQVDLLYGKVMPFQVDAIGDAWWTRWHNYKGQCTTQNEGNTIAEKFGLEMRDSRTNTTATFYDQQVLRRYDDKDRIVIVWRAYIEPLEYDERQVNGMYFLEKGYVLITPYEQDEAADGDNSTFSRVSTCYILTPKSTGRKLRHDSRTTSLVDFVASSVSANMAMIIEMVENMLLDQSIDQCKPH</sequence>
<dbReference type="AlphaFoldDB" id="A0A080ZAK9"/>
<dbReference type="EMBL" id="ANJA01003447">
    <property type="protein sequence ID" value="ETO63670.1"/>
    <property type="molecule type" value="Genomic_DNA"/>
</dbReference>
<comment type="caution">
    <text evidence="1">The sequence shown here is derived from an EMBL/GenBank/DDBJ whole genome shotgun (WGS) entry which is preliminary data.</text>
</comment>
<evidence type="ECO:0000313" key="1">
    <source>
        <dbReference type="EMBL" id="ETO63670.1"/>
    </source>
</evidence>
<evidence type="ECO:0008006" key="3">
    <source>
        <dbReference type="Google" id="ProtNLM"/>
    </source>
</evidence>
<dbReference type="Proteomes" id="UP000028582">
    <property type="component" value="Unassembled WGS sequence"/>
</dbReference>
<evidence type="ECO:0000313" key="2">
    <source>
        <dbReference type="Proteomes" id="UP000028582"/>
    </source>
</evidence>
<organism evidence="1 2">
    <name type="scientific">Phytophthora nicotianae P1976</name>
    <dbReference type="NCBI Taxonomy" id="1317066"/>
    <lineage>
        <taxon>Eukaryota</taxon>
        <taxon>Sar</taxon>
        <taxon>Stramenopiles</taxon>
        <taxon>Oomycota</taxon>
        <taxon>Peronosporomycetes</taxon>
        <taxon>Peronosporales</taxon>
        <taxon>Peronosporaceae</taxon>
        <taxon>Phytophthora</taxon>
    </lineage>
</organism>
<dbReference type="OrthoDB" id="64619at2759"/>
<proteinExistence type="predicted"/>
<dbReference type="PANTHER" id="PTHR35796">
    <property type="entry name" value="HYPOTHETICAL CYTOSOLIC PROTEIN"/>
    <property type="match status" value="1"/>
</dbReference>
<accession>A0A080ZAK9</accession>
<dbReference type="PANTHER" id="PTHR35796:SF3">
    <property type="entry name" value="BHLH DOMAIN-CONTAINING PROTEIN"/>
    <property type="match status" value="1"/>
</dbReference>
<reference evidence="1 2" key="1">
    <citation type="submission" date="2013-11" db="EMBL/GenBank/DDBJ databases">
        <title>The Genome Sequence of Phytophthora parasitica P1976.</title>
        <authorList>
            <consortium name="The Broad Institute Genomics Platform"/>
            <person name="Russ C."/>
            <person name="Tyler B."/>
            <person name="Panabieres F."/>
            <person name="Shan W."/>
            <person name="Tripathy S."/>
            <person name="Grunwald N."/>
            <person name="Machado M."/>
            <person name="Johnson C.S."/>
            <person name="Walker B."/>
            <person name="Young S."/>
            <person name="Zeng Q."/>
            <person name="Gargeya S."/>
            <person name="Fitzgerald M."/>
            <person name="Haas B."/>
            <person name="Abouelleil A."/>
            <person name="Allen A.W."/>
            <person name="Alvarado L."/>
            <person name="Arachchi H.M."/>
            <person name="Berlin A.M."/>
            <person name="Chapman S.B."/>
            <person name="Gainer-Dewar J."/>
            <person name="Goldberg J."/>
            <person name="Griggs A."/>
            <person name="Gujja S."/>
            <person name="Hansen M."/>
            <person name="Howarth C."/>
            <person name="Imamovic A."/>
            <person name="Ireland A."/>
            <person name="Larimer J."/>
            <person name="McCowan C."/>
            <person name="Murphy C."/>
            <person name="Pearson M."/>
            <person name="Poon T.W."/>
            <person name="Priest M."/>
            <person name="Roberts A."/>
            <person name="Saif S."/>
            <person name="Shea T."/>
            <person name="Sisk P."/>
            <person name="Sykes S."/>
            <person name="Wortman J."/>
            <person name="Nusbaum C."/>
            <person name="Birren B."/>
        </authorList>
    </citation>
    <scope>NUCLEOTIDE SEQUENCE [LARGE SCALE GENOMIC DNA]</scope>
    <source>
        <strain evidence="1 2">P1976</strain>
    </source>
</reference>
<gene>
    <name evidence="1" type="ORF">F444_18680</name>
</gene>
<protein>
    <recommendedName>
        <fullName evidence="3">M96 mating-specific protein family</fullName>
    </recommendedName>
</protein>
<name>A0A080ZAK9_PHYNI</name>